<feature type="compositionally biased region" description="Low complexity" evidence="1">
    <location>
        <begin position="117"/>
        <end position="133"/>
    </location>
</feature>
<feature type="region of interest" description="Disordered" evidence="1">
    <location>
        <begin position="95"/>
        <end position="141"/>
    </location>
</feature>
<dbReference type="EMBL" id="LT670817">
    <property type="protein sequence ID" value="SHG05111.1"/>
    <property type="molecule type" value="Genomic_DNA"/>
</dbReference>
<dbReference type="AlphaFoldDB" id="A0A1M5GNH7"/>
<gene>
    <name evidence="2" type="ORF">SAMN05443248_0105</name>
</gene>
<evidence type="ECO:0000313" key="2">
    <source>
        <dbReference type="EMBL" id="SHG05111.1"/>
    </source>
</evidence>
<name>A0A1M5GNH7_9BRAD</name>
<evidence type="ECO:0000313" key="3">
    <source>
        <dbReference type="Proteomes" id="UP000189796"/>
    </source>
</evidence>
<evidence type="ECO:0008006" key="4">
    <source>
        <dbReference type="Google" id="ProtNLM"/>
    </source>
</evidence>
<sequence>MTYPVLRQSLLAFGSGFGASRLLGGARANLSAGKTGIARHRAMGGALVASCLLTWDSVAAQSPSDSEKIERLERQTELMREQMNRQNDLITALQKEVARTKKKPEKKETEMAKRSEPSVSSVNSNPSEPSVAPKPEEPPPYVPTRAEVIRGTQPAISTPVAKFPGVQFSVWGWLEAATVFRNHNSVNDMLTVFAAIPYPNSPLYKEHEFHGSARQSQLSFLAEGNMDAAQKLSAYIETDFLGVGQESNYLITNDWAPRLRHGYLTYDNDNWGFHLLAGQQWSMAIPQEFGIVPRKELIPLTINANYLPGYQFTDNWQIRLVKDFDKQVWLGLSLENPATNLAPGIPDTVNGLAINVTNTGTGGFLNKVPVTPNQAPDLIEKVAWDPSWGHLEWLAMQRFFTDNTLCVTAAPTGCALGTASQKTSFGASAGGNFFVRVIPHYLEVMGGVMYGTGLGRYGAGALPDVTIGPDGSLVPLTALHAWAGIQYYPWEGLILYGYAGLEQNRASYFSTFGYGNPVFDNSGCMTPTADSFATGTSATCVADNKRLADAKIGFWQDLYKGRMGRFVVGAELEYLKRTSFPGIGGVVSTDNLIAFTSLRYYY</sequence>
<dbReference type="Proteomes" id="UP000189796">
    <property type="component" value="Chromosome I"/>
</dbReference>
<protein>
    <recommendedName>
        <fullName evidence="4">Porin</fullName>
    </recommendedName>
</protein>
<accession>A0A1M5GNH7</accession>
<evidence type="ECO:0000256" key="1">
    <source>
        <dbReference type="SAM" id="MobiDB-lite"/>
    </source>
</evidence>
<organism evidence="2 3">
    <name type="scientific">Bradyrhizobium erythrophlei</name>
    <dbReference type="NCBI Taxonomy" id="1437360"/>
    <lineage>
        <taxon>Bacteria</taxon>
        <taxon>Pseudomonadati</taxon>
        <taxon>Pseudomonadota</taxon>
        <taxon>Alphaproteobacteria</taxon>
        <taxon>Hyphomicrobiales</taxon>
        <taxon>Nitrobacteraceae</taxon>
        <taxon>Bradyrhizobium</taxon>
    </lineage>
</organism>
<reference evidence="2 3" key="1">
    <citation type="submission" date="2016-11" db="EMBL/GenBank/DDBJ databases">
        <authorList>
            <person name="Jaros S."/>
            <person name="Januszkiewicz K."/>
            <person name="Wedrychowicz H."/>
        </authorList>
    </citation>
    <scope>NUCLEOTIDE SEQUENCE [LARGE SCALE GENOMIC DNA]</scope>
    <source>
        <strain evidence="2 3">GAS138</strain>
    </source>
</reference>
<feature type="compositionally biased region" description="Basic and acidic residues" evidence="1">
    <location>
        <begin position="105"/>
        <end position="116"/>
    </location>
</feature>
<proteinExistence type="predicted"/>